<evidence type="ECO:0000313" key="11">
    <source>
        <dbReference type="Proteomes" id="UP000828390"/>
    </source>
</evidence>
<evidence type="ECO:0000256" key="1">
    <source>
        <dbReference type="ARBA" id="ARBA00001096"/>
    </source>
</evidence>
<dbReference type="Pfam" id="PF01263">
    <property type="entry name" value="Aldose_epim"/>
    <property type="match status" value="1"/>
</dbReference>
<dbReference type="InterPro" id="IPR025532">
    <property type="entry name" value="G6P_1-epimerase"/>
</dbReference>
<proteinExistence type="inferred from homology"/>
<dbReference type="CDD" id="cd09020">
    <property type="entry name" value="D-hex-6-P-epi_like"/>
    <property type="match status" value="1"/>
</dbReference>
<dbReference type="GO" id="GO:0047938">
    <property type="term" value="F:glucose-6-phosphate 1-epimerase activity"/>
    <property type="evidence" value="ECO:0007669"/>
    <property type="project" value="UniProtKB-UniRule"/>
</dbReference>
<dbReference type="PANTHER" id="PTHR11122">
    <property type="entry name" value="APOSPORY-ASSOCIATED PROTEIN C-RELATED"/>
    <property type="match status" value="1"/>
</dbReference>
<reference evidence="10" key="2">
    <citation type="submission" date="2020-11" db="EMBL/GenBank/DDBJ databases">
        <authorList>
            <person name="McCartney M.A."/>
            <person name="Auch B."/>
            <person name="Kono T."/>
            <person name="Mallez S."/>
            <person name="Becker A."/>
            <person name="Gohl D.M."/>
            <person name="Silverstein K.A.T."/>
            <person name="Koren S."/>
            <person name="Bechman K.B."/>
            <person name="Herman A."/>
            <person name="Abrahante J.E."/>
            <person name="Garbe J."/>
        </authorList>
    </citation>
    <scope>NUCLEOTIDE SEQUENCE</scope>
    <source>
        <strain evidence="10">Duluth1</strain>
        <tissue evidence="10">Whole animal</tissue>
    </source>
</reference>
<evidence type="ECO:0000256" key="5">
    <source>
        <dbReference type="ARBA" id="ARBA00023235"/>
    </source>
</evidence>
<keyword evidence="11" id="KW-1185">Reference proteome</keyword>
<dbReference type="InterPro" id="IPR014718">
    <property type="entry name" value="GH-type_carb-bd"/>
</dbReference>
<evidence type="ECO:0000256" key="9">
    <source>
        <dbReference type="PIRSR" id="PIRSR016020-2"/>
    </source>
</evidence>
<name>A0A9D4EL07_DREPO</name>
<evidence type="ECO:0000256" key="3">
    <source>
        <dbReference type="ARBA" id="ARBA00004947"/>
    </source>
</evidence>
<dbReference type="PIRSF" id="PIRSF016020">
    <property type="entry name" value="PHexose_mutarotase"/>
    <property type="match status" value="1"/>
</dbReference>
<dbReference type="SUPFAM" id="SSF74650">
    <property type="entry name" value="Galactose mutarotase-like"/>
    <property type="match status" value="1"/>
</dbReference>
<reference evidence="10" key="1">
    <citation type="journal article" date="2019" name="bioRxiv">
        <title>The Genome of the Zebra Mussel, Dreissena polymorpha: A Resource for Invasive Species Research.</title>
        <authorList>
            <person name="McCartney M.A."/>
            <person name="Auch B."/>
            <person name="Kono T."/>
            <person name="Mallez S."/>
            <person name="Zhang Y."/>
            <person name="Obille A."/>
            <person name="Becker A."/>
            <person name="Abrahante J.E."/>
            <person name="Garbe J."/>
            <person name="Badalamenti J.P."/>
            <person name="Herman A."/>
            <person name="Mangelson H."/>
            <person name="Liachko I."/>
            <person name="Sullivan S."/>
            <person name="Sone E.D."/>
            <person name="Koren S."/>
            <person name="Silverstein K.A.T."/>
            <person name="Beckman K.B."/>
            <person name="Gohl D.M."/>
        </authorList>
    </citation>
    <scope>NUCLEOTIDE SEQUENCE</scope>
    <source>
        <strain evidence="10">Duluth1</strain>
        <tissue evidence="10">Whole animal</tissue>
    </source>
</reference>
<protein>
    <recommendedName>
        <fullName evidence="7">glucose-6-phosphate 1-epimerase</fullName>
        <ecNumber evidence="7">5.1.3.15</ecNumber>
    </recommendedName>
</protein>
<evidence type="ECO:0000256" key="4">
    <source>
        <dbReference type="ARBA" id="ARBA00005866"/>
    </source>
</evidence>
<feature type="active site" evidence="8">
    <location>
        <position position="248"/>
    </location>
</feature>
<dbReference type="GO" id="GO:0030246">
    <property type="term" value="F:carbohydrate binding"/>
    <property type="evidence" value="ECO:0007669"/>
    <property type="project" value="UniProtKB-UniRule"/>
</dbReference>
<keyword evidence="5 7" id="KW-0413">Isomerase</keyword>
<dbReference type="GO" id="GO:0005975">
    <property type="term" value="P:carbohydrate metabolic process"/>
    <property type="evidence" value="ECO:0007669"/>
    <property type="project" value="InterPro"/>
</dbReference>
<accession>A0A9D4EL07</accession>
<organism evidence="10 11">
    <name type="scientific">Dreissena polymorpha</name>
    <name type="common">Zebra mussel</name>
    <name type="synonym">Mytilus polymorpha</name>
    <dbReference type="NCBI Taxonomy" id="45954"/>
    <lineage>
        <taxon>Eukaryota</taxon>
        <taxon>Metazoa</taxon>
        <taxon>Spiralia</taxon>
        <taxon>Lophotrochozoa</taxon>
        <taxon>Mollusca</taxon>
        <taxon>Bivalvia</taxon>
        <taxon>Autobranchia</taxon>
        <taxon>Heteroconchia</taxon>
        <taxon>Euheterodonta</taxon>
        <taxon>Imparidentia</taxon>
        <taxon>Neoheterodontei</taxon>
        <taxon>Myida</taxon>
        <taxon>Dreissenoidea</taxon>
        <taxon>Dreissenidae</taxon>
        <taxon>Dreissena</taxon>
    </lineage>
</organism>
<evidence type="ECO:0000256" key="8">
    <source>
        <dbReference type="PIRSR" id="PIRSR016020-1"/>
    </source>
</evidence>
<feature type="binding site" evidence="9">
    <location>
        <position position="67"/>
    </location>
    <ligand>
        <name>substrate</name>
    </ligand>
</feature>
<feature type="active site" evidence="8">
    <location>
        <position position="144"/>
    </location>
</feature>
<evidence type="ECO:0000256" key="7">
    <source>
        <dbReference type="PIRNR" id="PIRNR016020"/>
    </source>
</evidence>
<gene>
    <name evidence="10" type="ORF">DPMN_159639</name>
</gene>
<dbReference type="InterPro" id="IPR011013">
    <property type="entry name" value="Gal_mutarotase_sf_dom"/>
</dbReference>
<comment type="catalytic activity">
    <reaction evidence="1">
        <text>alpha-D-glucose 6-phosphate = beta-D-glucose 6-phosphate</text>
        <dbReference type="Rhea" id="RHEA:16249"/>
        <dbReference type="ChEBI" id="CHEBI:58225"/>
        <dbReference type="ChEBI" id="CHEBI:58247"/>
        <dbReference type="EC" id="5.1.3.15"/>
    </reaction>
</comment>
<feature type="binding site" evidence="9">
    <location>
        <position position="49"/>
    </location>
    <ligand>
        <name>substrate</name>
    </ligand>
</feature>
<dbReference type="PANTHER" id="PTHR11122:SF13">
    <property type="entry name" value="GLUCOSE-6-PHOSPHATE 1-EPIMERASE"/>
    <property type="match status" value="1"/>
</dbReference>
<comment type="catalytic activity">
    <reaction evidence="2">
        <text>alpha-D-galactose = beta-D-galactose</text>
        <dbReference type="Rhea" id="RHEA:28675"/>
        <dbReference type="ChEBI" id="CHEBI:27667"/>
        <dbReference type="ChEBI" id="CHEBI:28061"/>
        <dbReference type="EC" id="5.1.3.3"/>
    </reaction>
    <physiologicalReaction direction="right-to-left" evidence="2">
        <dbReference type="Rhea" id="RHEA:28677"/>
    </physiologicalReaction>
</comment>
<dbReference type="OrthoDB" id="1659429at2759"/>
<comment type="caution">
    <text evidence="10">The sequence shown here is derived from an EMBL/GenBank/DDBJ whole genome shotgun (WGS) entry which is preliminary data.</text>
</comment>
<comment type="function">
    <text evidence="6">Mutarotase that catalyzes the interconversion of beta-D-galactose and alpha-D-galactose during galactose metabolism. Beta-D-galactose is metabolized in the liver into glucose 1-phosphate, the primary metabolic fuel, by the action of four enzymes that constitute the Leloir pathway: GALM, GALK1 (galactokinase), GALT (galactose-1-phosphate uridylyltransferase) and GALE (UDP-galactose-4'-epimerase). Involved in the maintenance of the equilibrium between the beta- and alpha-anomers of galactose, therefore ensuring a sufficient supply of the alpha-anomer for GALK1. Also active on D-glucose although shows a preference for galactose over glucose.</text>
</comment>
<dbReference type="AlphaFoldDB" id="A0A9D4EL07"/>
<dbReference type="EC" id="5.1.3.15" evidence="7"/>
<evidence type="ECO:0000313" key="10">
    <source>
        <dbReference type="EMBL" id="KAH3781735.1"/>
    </source>
</evidence>
<evidence type="ECO:0000256" key="2">
    <source>
        <dbReference type="ARBA" id="ARBA00001712"/>
    </source>
</evidence>
<dbReference type="Proteomes" id="UP000828390">
    <property type="component" value="Unassembled WGS sequence"/>
</dbReference>
<dbReference type="Gene3D" id="2.70.98.10">
    <property type="match status" value="1"/>
</dbReference>
<comment type="pathway">
    <text evidence="3">Carbohydrate metabolism; galactose metabolism.</text>
</comment>
<dbReference type="InterPro" id="IPR008183">
    <property type="entry name" value="Aldose_1/G6P_1-epimerase"/>
</dbReference>
<evidence type="ECO:0000256" key="6">
    <source>
        <dbReference type="ARBA" id="ARBA00045743"/>
    </source>
</evidence>
<dbReference type="EMBL" id="JAIWYP010000008">
    <property type="protein sequence ID" value="KAH3781735.1"/>
    <property type="molecule type" value="Genomic_DNA"/>
</dbReference>
<dbReference type="GO" id="GO:0005737">
    <property type="term" value="C:cytoplasm"/>
    <property type="evidence" value="ECO:0007669"/>
    <property type="project" value="TreeGrafter"/>
</dbReference>
<sequence length="280" mass="31534">MPTVSFKNDTGSEVTVNLFGATVTSWKHEGEEFLFCSKQAVFDDKKAIRGGIPIVFPQFGPWDLGPQHGFARIKMWKQTSEAHHGDNGAVSMDFALEDDDETRKMWNKQFKLVYTVTLMQNTLETALTVHNTGDTEFDFTTLLHTYMRVEDIYQTSLHGLEGCTFSDKVNGGEHVEDRASIIINQNYDRVYVNVDGPVNICQDIQTLGTLRIERNNLPDVVVWNPWQEKAKAMADLADSEYVEMLCVEAGAVSSPVVLKSGEQKTFSQRLIICRGQQVTL</sequence>
<dbReference type="GO" id="GO:0004034">
    <property type="term" value="F:aldose 1-epimerase activity"/>
    <property type="evidence" value="ECO:0007669"/>
    <property type="project" value="UniProtKB-EC"/>
</dbReference>
<comment type="similarity">
    <text evidence="4 7">Belongs to the glucose-6-phosphate 1-epimerase family.</text>
</comment>
<feature type="binding site" evidence="9">
    <location>
        <position position="72"/>
    </location>
    <ligand>
        <name>substrate</name>
    </ligand>
</feature>